<dbReference type="AlphaFoldDB" id="A0A2P5I1K3"/>
<feature type="compositionally biased region" description="Basic and acidic residues" evidence="1">
    <location>
        <begin position="14"/>
        <end position="31"/>
    </location>
</feature>
<feature type="region of interest" description="Disordered" evidence="1">
    <location>
        <begin position="1"/>
        <end position="60"/>
    </location>
</feature>
<organism evidence="2 3">
    <name type="scientific">Diaporthe helianthi</name>
    <dbReference type="NCBI Taxonomy" id="158607"/>
    <lineage>
        <taxon>Eukaryota</taxon>
        <taxon>Fungi</taxon>
        <taxon>Dikarya</taxon>
        <taxon>Ascomycota</taxon>
        <taxon>Pezizomycotina</taxon>
        <taxon>Sordariomycetes</taxon>
        <taxon>Sordariomycetidae</taxon>
        <taxon>Diaporthales</taxon>
        <taxon>Diaporthaceae</taxon>
        <taxon>Diaporthe</taxon>
    </lineage>
</organism>
<proteinExistence type="predicted"/>
<feature type="region of interest" description="Disordered" evidence="1">
    <location>
        <begin position="72"/>
        <end position="91"/>
    </location>
</feature>
<evidence type="ECO:0000256" key="1">
    <source>
        <dbReference type="SAM" id="MobiDB-lite"/>
    </source>
</evidence>
<gene>
    <name evidence="2" type="ORF">DHEL01_v205241</name>
</gene>
<sequence>MSKGQTSDAQQLKPPEEQERQIKEWVPKERLSSTVTTKFTKPTPPLPNDKKEPDRSTGARLRQRLQQVRTWRMFGDNPLLERQPAPFPEGP</sequence>
<dbReference type="Proteomes" id="UP000094444">
    <property type="component" value="Unassembled WGS sequence"/>
</dbReference>
<evidence type="ECO:0000313" key="3">
    <source>
        <dbReference type="Proteomes" id="UP000094444"/>
    </source>
</evidence>
<evidence type="ECO:0000313" key="2">
    <source>
        <dbReference type="EMBL" id="POS76360.1"/>
    </source>
</evidence>
<dbReference type="EMBL" id="MAVT02000378">
    <property type="protein sequence ID" value="POS76360.1"/>
    <property type="molecule type" value="Genomic_DNA"/>
</dbReference>
<feature type="compositionally biased region" description="Polar residues" evidence="1">
    <location>
        <begin position="1"/>
        <end position="10"/>
    </location>
</feature>
<accession>A0A2P5I1K3</accession>
<reference evidence="2" key="1">
    <citation type="submission" date="2017-09" db="EMBL/GenBank/DDBJ databases">
        <title>Polyketide synthases of a Diaporthe helianthi virulent isolate.</title>
        <authorList>
            <person name="Baroncelli R."/>
        </authorList>
    </citation>
    <scope>NUCLEOTIDE SEQUENCE [LARGE SCALE GENOMIC DNA]</scope>
    <source>
        <strain evidence="2">7/96</strain>
    </source>
</reference>
<keyword evidence="3" id="KW-1185">Reference proteome</keyword>
<protein>
    <submittedName>
        <fullName evidence="2">Uncharacterized protein</fullName>
    </submittedName>
</protein>
<name>A0A2P5I1K3_DIAHE</name>
<dbReference type="InParanoid" id="A0A2P5I1K3"/>
<feature type="compositionally biased region" description="Basic and acidic residues" evidence="1">
    <location>
        <begin position="48"/>
        <end position="57"/>
    </location>
</feature>
<comment type="caution">
    <text evidence="2">The sequence shown here is derived from an EMBL/GenBank/DDBJ whole genome shotgun (WGS) entry which is preliminary data.</text>
</comment>